<feature type="binding site" evidence="17">
    <location>
        <position position="278"/>
    </location>
    <ligand>
        <name>Ca(2+)</name>
        <dbReference type="ChEBI" id="CHEBI:29108"/>
        <label>2</label>
    </ligand>
</feature>
<evidence type="ECO:0000313" key="27">
    <source>
        <dbReference type="Proteomes" id="UP000734854"/>
    </source>
</evidence>
<feature type="signal peptide" evidence="23">
    <location>
        <begin position="1"/>
        <end position="23"/>
    </location>
</feature>
<evidence type="ECO:0000256" key="2">
    <source>
        <dbReference type="ARBA" id="ARBA00004613"/>
    </source>
</evidence>
<dbReference type="GO" id="GO:0020037">
    <property type="term" value="F:heme binding"/>
    <property type="evidence" value="ECO:0007669"/>
    <property type="project" value="InterPro"/>
</dbReference>
<keyword evidence="10" id="KW-0560">Oxidoreductase</keyword>
<evidence type="ECO:0000256" key="13">
    <source>
        <dbReference type="ARBA" id="ARBA00023180"/>
    </source>
</evidence>
<evidence type="ECO:0000256" key="8">
    <source>
        <dbReference type="ARBA" id="ARBA00022729"/>
    </source>
</evidence>
<dbReference type="AlphaFoldDB" id="A0A8J5GSJ6"/>
<dbReference type="InterPro" id="IPR004883">
    <property type="entry name" value="LOB"/>
</dbReference>
<dbReference type="FunFam" id="1.10.420.10:FF:000006">
    <property type="entry name" value="Peroxidase"/>
    <property type="match status" value="1"/>
</dbReference>
<keyword evidence="8 23" id="KW-0732">Signal</keyword>
<dbReference type="GO" id="GO:0006979">
    <property type="term" value="P:response to oxidative stress"/>
    <property type="evidence" value="ECO:0007669"/>
    <property type="project" value="InterPro"/>
</dbReference>
<dbReference type="PANTHER" id="PTHR31388">
    <property type="entry name" value="PEROXIDASE 72-RELATED"/>
    <property type="match status" value="1"/>
</dbReference>
<evidence type="ECO:0000256" key="6">
    <source>
        <dbReference type="ARBA" id="ARBA00022617"/>
    </source>
</evidence>
<keyword evidence="6" id="KW-0349">Heme</keyword>
<evidence type="ECO:0000256" key="3">
    <source>
        <dbReference type="ARBA" id="ARBA00005474"/>
    </source>
</evidence>
<evidence type="ECO:0000313" key="26">
    <source>
        <dbReference type="EMBL" id="KAG6513145.1"/>
    </source>
</evidence>
<feature type="binding site" evidence="17">
    <location>
        <position position="69"/>
    </location>
    <ligand>
        <name>Ca(2+)</name>
        <dbReference type="ChEBI" id="CHEBI:29108"/>
        <label>1</label>
    </ligand>
</feature>
<feature type="disulfide bond" evidence="19">
    <location>
        <begin position="67"/>
        <end position="77"/>
    </location>
</feature>
<comment type="similarity">
    <text evidence="20">Belongs to the peroxidase family.</text>
</comment>
<feature type="binding site" evidence="17">
    <location>
        <position position="270"/>
    </location>
    <ligand>
        <name>Ca(2+)</name>
        <dbReference type="ChEBI" id="CHEBI:29108"/>
        <label>2</label>
    </ligand>
</feature>
<feature type="disulfide bond" evidence="19">
    <location>
        <begin position="125"/>
        <end position="346"/>
    </location>
</feature>
<feature type="binding site" evidence="17">
    <location>
        <position position="76"/>
    </location>
    <ligand>
        <name>Ca(2+)</name>
        <dbReference type="ChEBI" id="CHEBI:29108"/>
        <label>1</label>
    </ligand>
</feature>
<dbReference type="Gene3D" id="1.10.520.10">
    <property type="match status" value="1"/>
</dbReference>
<keyword evidence="5" id="KW-0575">Peroxidase</keyword>
<evidence type="ECO:0000256" key="11">
    <source>
        <dbReference type="ARBA" id="ARBA00023004"/>
    </source>
</evidence>
<keyword evidence="27" id="KW-1185">Reference proteome</keyword>
<keyword evidence="12 19" id="KW-1015">Disulfide bond</keyword>
<comment type="cofactor">
    <cofactor evidence="17">
        <name>Ca(2+)</name>
        <dbReference type="ChEBI" id="CHEBI:29108"/>
    </cofactor>
    <text evidence="17">Binds 2 calcium ions per subunit.</text>
</comment>
<feature type="chain" id="PRO_5035325106" description="peroxidase" evidence="23">
    <location>
        <begin position="24"/>
        <end position="569"/>
    </location>
</feature>
<keyword evidence="9 17" id="KW-0106">Calcium</keyword>
<evidence type="ECO:0000256" key="5">
    <source>
        <dbReference type="ARBA" id="ARBA00022559"/>
    </source>
</evidence>
<keyword evidence="21" id="KW-0175">Coiled coil</keyword>
<keyword evidence="11 17" id="KW-0408">Iron</keyword>
<evidence type="ECO:0000256" key="15">
    <source>
        <dbReference type="PIRSR" id="PIRSR600823-1"/>
    </source>
</evidence>
<feature type="disulfide bond" evidence="19">
    <location>
        <begin position="229"/>
        <end position="254"/>
    </location>
</feature>
<evidence type="ECO:0000259" key="24">
    <source>
        <dbReference type="PROSITE" id="PS50873"/>
    </source>
</evidence>
<protein>
    <recommendedName>
        <fullName evidence="4">peroxidase</fullName>
        <ecNumber evidence="4">1.11.1.7</ecNumber>
    </recommendedName>
</protein>
<evidence type="ECO:0000256" key="14">
    <source>
        <dbReference type="ARBA" id="ARBA00023324"/>
    </source>
</evidence>
<feature type="site" description="Transition state stabilizer" evidence="18">
    <location>
        <position position="61"/>
    </location>
</feature>
<comment type="similarity">
    <text evidence="3">Belongs to the LOB domain-containing protein family.</text>
</comment>
<keyword evidence="14" id="KW-0376">Hydrogen peroxide</keyword>
<dbReference type="EMBL" id="JACMSC010000007">
    <property type="protein sequence ID" value="KAG6513145.1"/>
    <property type="molecule type" value="Genomic_DNA"/>
</dbReference>
<feature type="binding site" evidence="17">
    <location>
        <position position="78"/>
    </location>
    <ligand>
        <name>Ca(2+)</name>
        <dbReference type="ChEBI" id="CHEBI:29108"/>
        <label>1</label>
    </ligand>
</feature>
<evidence type="ECO:0000256" key="4">
    <source>
        <dbReference type="ARBA" id="ARBA00012313"/>
    </source>
</evidence>
<dbReference type="SUPFAM" id="SSF48113">
    <property type="entry name" value="Heme-dependent peroxidases"/>
    <property type="match status" value="1"/>
</dbReference>
<dbReference type="Proteomes" id="UP000734854">
    <property type="component" value="Unassembled WGS sequence"/>
</dbReference>
<feature type="coiled-coil region" evidence="21">
    <location>
        <begin position="474"/>
        <end position="501"/>
    </location>
</feature>
<dbReference type="Gene3D" id="1.10.420.10">
    <property type="entry name" value="Peroxidase, domain 2"/>
    <property type="match status" value="1"/>
</dbReference>
<dbReference type="PROSITE" id="PS50891">
    <property type="entry name" value="LOB"/>
    <property type="match status" value="1"/>
</dbReference>
<dbReference type="PRINTS" id="PR00461">
    <property type="entry name" value="PLPEROXIDASE"/>
</dbReference>
<dbReference type="Pfam" id="PF03195">
    <property type="entry name" value="LOB"/>
    <property type="match status" value="1"/>
</dbReference>
<dbReference type="InterPro" id="IPR000823">
    <property type="entry name" value="Peroxidase_pln"/>
</dbReference>
<evidence type="ECO:0000256" key="20">
    <source>
        <dbReference type="RuleBase" id="RU004241"/>
    </source>
</evidence>
<feature type="binding site" evidence="17">
    <location>
        <position position="66"/>
    </location>
    <ligand>
        <name>Ca(2+)</name>
        <dbReference type="ChEBI" id="CHEBI:29108"/>
        <label>1</label>
    </ligand>
</feature>
<feature type="region of interest" description="Disordered" evidence="22">
    <location>
        <begin position="338"/>
        <end position="364"/>
    </location>
</feature>
<comment type="caution">
    <text evidence="26">The sequence shown here is derived from an EMBL/GenBank/DDBJ whole genome shotgun (WGS) entry which is preliminary data.</text>
</comment>
<organism evidence="26 27">
    <name type="scientific">Zingiber officinale</name>
    <name type="common">Ginger</name>
    <name type="synonym">Amomum zingiber</name>
    <dbReference type="NCBI Taxonomy" id="94328"/>
    <lineage>
        <taxon>Eukaryota</taxon>
        <taxon>Viridiplantae</taxon>
        <taxon>Streptophyta</taxon>
        <taxon>Embryophyta</taxon>
        <taxon>Tracheophyta</taxon>
        <taxon>Spermatophyta</taxon>
        <taxon>Magnoliopsida</taxon>
        <taxon>Liliopsida</taxon>
        <taxon>Zingiberales</taxon>
        <taxon>Zingiberaceae</taxon>
        <taxon>Zingiber</taxon>
    </lineage>
</organism>
<feature type="binding site" evidence="17">
    <location>
        <position position="80"/>
    </location>
    <ligand>
        <name>Ca(2+)</name>
        <dbReference type="ChEBI" id="CHEBI:29108"/>
        <label>1</label>
    </ligand>
</feature>
<feature type="binding site" description="axial binding residue" evidence="17">
    <location>
        <position position="222"/>
    </location>
    <ligand>
        <name>heme b</name>
        <dbReference type="ChEBI" id="CHEBI:60344"/>
    </ligand>
    <ligandPart>
        <name>Fe</name>
        <dbReference type="ChEBI" id="CHEBI:18248"/>
    </ligandPart>
</feature>
<dbReference type="InterPro" id="IPR010255">
    <property type="entry name" value="Haem_peroxidase_sf"/>
</dbReference>
<feature type="binding site" evidence="17">
    <location>
        <position position="223"/>
    </location>
    <ligand>
        <name>Ca(2+)</name>
        <dbReference type="ChEBI" id="CHEBI:29108"/>
        <label>2</label>
    </ligand>
</feature>
<dbReference type="EC" id="1.11.1.7" evidence="4"/>
<dbReference type="GO" id="GO:0042744">
    <property type="term" value="P:hydrogen peroxide catabolic process"/>
    <property type="evidence" value="ECO:0007669"/>
    <property type="project" value="UniProtKB-KW"/>
</dbReference>
<evidence type="ECO:0000256" key="9">
    <source>
        <dbReference type="ARBA" id="ARBA00022837"/>
    </source>
</evidence>
<feature type="domain" description="LOB" evidence="25">
    <location>
        <begin position="394"/>
        <end position="495"/>
    </location>
</feature>
<evidence type="ECO:0000256" key="12">
    <source>
        <dbReference type="ARBA" id="ARBA00023157"/>
    </source>
</evidence>
<dbReference type="PANTHER" id="PTHR31388:SF24">
    <property type="entry name" value="PEROXIDASE 52"/>
    <property type="match status" value="1"/>
</dbReference>
<feature type="binding site" evidence="16">
    <location>
        <position position="167"/>
    </location>
    <ligand>
        <name>substrate</name>
    </ligand>
</feature>
<evidence type="ECO:0000256" key="23">
    <source>
        <dbReference type="SAM" id="SignalP"/>
    </source>
</evidence>
<comment type="catalytic activity">
    <reaction evidence="1">
        <text>2 a phenolic donor + H2O2 = 2 a phenolic radical donor + 2 H2O</text>
        <dbReference type="Rhea" id="RHEA:56136"/>
        <dbReference type="ChEBI" id="CHEBI:15377"/>
        <dbReference type="ChEBI" id="CHEBI:16240"/>
        <dbReference type="ChEBI" id="CHEBI:139520"/>
        <dbReference type="ChEBI" id="CHEBI:139521"/>
        <dbReference type="EC" id="1.11.1.7"/>
    </reaction>
</comment>
<dbReference type="GO" id="GO:0046872">
    <property type="term" value="F:metal ion binding"/>
    <property type="evidence" value="ECO:0007669"/>
    <property type="project" value="UniProtKB-KW"/>
</dbReference>
<feature type="binding site" evidence="17">
    <location>
        <position position="92"/>
    </location>
    <ligand>
        <name>Ca(2+)</name>
        <dbReference type="ChEBI" id="CHEBI:29108"/>
        <label>1</label>
    </ligand>
</feature>
<keyword evidence="7 17" id="KW-0479">Metal-binding</keyword>
<evidence type="ECO:0000256" key="1">
    <source>
        <dbReference type="ARBA" id="ARBA00000189"/>
    </source>
</evidence>
<keyword evidence="13" id="KW-0325">Glycoprotein</keyword>
<proteinExistence type="inferred from homology"/>
<dbReference type="PROSITE" id="PS50873">
    <property type="entry name" value="PEROXIDASE_4"/>
    <property type="match status" value="1"/>
</dbReference>
<dbReference type="FunFam" id="1.10.520.10:FF:000009">
    <property type="entry name" value="Peroxidase"/>
    <property type="match status" value="1"/>
</dbReference>
<gene>
    <name evidence="26" type="ORF">ZIOFF_023453</name>
</gene>
<accession>A0A8J5GSJ6</accession>
<evidence type="ECO:0000256" key="17">
    <source>
        <dbReference type="PIRSR" id="PIRSR600823-3"/>
    </source>
</evidence>
<feature type="active site" description="Proton acceptor" evidence="15">
    <location>
        <position position="65"/>
    </location>
</feature>
<evidence type="ECO:0000259" key="25">
    <source>
        <dbReference type="PROSITE" id="PS50891"/>
    </source>
</evidence>
<dbReference type="InterPro" id="IPR002016">
    <property type="entry name" value="Haem_peroxidase"/>
</dbReference>
<feature type="compositionally biased region" description="Basic and acidic residues" evidence="22">
    <location>
        <begin position="341"/>
        <end position="364"/>
    </location>
</feature>
<dbReference type="InterPro" id="IPR019794">
    <property type="entry name" value="Peroxidases_AS"/>
</dbReference>
<feature type="disulfide bond" evidence="19">
    <location>
        <begin position="34"/>
        <end position="119"/>
    </location>
</feature>
<comment type="subcellular location">
    <subcellularLocation>
        <location evidence="2">Secreted</location>
    </subcellularLocation>
</comment>
<comment type="cofactor">
    <cofactor evidence="17">
        <name>heme b</name>
        <dbReference type="ChEBI" id="CHEBI:60344"/>
    </cofactor>
    <text evidence="17">Binds 1 heme b (iron(II)-protoporphyrin IX) group per subunit.</text>
</comment>
<evidence type="ECO:0000256" key="10">
    <source>
        <dbReference type="ARBA" id="ARBA00023002"/>
    </source>
</evidence>
<evidence type="ECO:0000256" key="18">
    <source>
        <dbReference type="PIRSR" id="PIRSR600823-4"/>
    </source>
</evidence>
<dbReference type="GO" id="GO:0140825">
    <property type="term" value="F:lactoperoxidase activity"/>
    <property type="evidence" value="ECO:0007669"/>
    <property type="project" value="UniProtKB-EC"/>
</dbReference>
<dbReference type="PRINTS" id="PR00458">
    <property type="entry name" value="PEROXIDASE"/>
</dbReference>
<feature type="binding site" evidence="17">
    <location>
        <position position="273"/>
    </location>
    <ligand>
        <name>Ca(2+)</name>
        <dbReference type="ChEBI" id="CHEBI:29108"/>
        <label>2</label>
    </ligand>
</feature>
<dbReference type="Pfam" id="PF00141">
    <property type="entry name" value="peroxidase"/>
    <property type="match status" value="1"/>
</dbReference>
<evidence type="ECO:0000256" key="16">
    <source>
        <dbReference type="PIRSR" id="PIRSR600823-2"/>
    </source>
</evidence>
<name>A0A8J5GSJ6_ZINOF</name>
<evidence type="ECO:0000256" key="21">
    <source>
        <dbReference type="SAM" id="Coils"/>
    </source>
</evidence>
<evidence type="ECO:0000256" key="19">
    <source>
        <dbReference type="PIRSR" id="PIRSR600823-5"/>
    </source>
</evidence>
<evidence type="ECO:0000256" key="22">
    <source>
        <dbReference type="SAM" id="MobiDB-lite"/>
    </source>
</evidence>
<dbReference type="PROSITE" id="PS00436">
    <property type="entry name" value="PEROXIDASE_2"/>
    <property type="match status" value="1"/>
</dbReference>
<sequence>MASSPAAFAVLAALVLLSGTSSAQLSTSYYSYSCPSLSSTVKGAVQSAINSEKRMGASLLRLFFHDCFVNVRASQGCDGSILLDDTSSFTGEKTAKPNTNSVRGFDVVDGIKTAVENACPGAVSCADILAIAARDSVVILGGPTWDVKLGRRDSKTASLSAANSNIPPPNSSLANLASSFSNKGLSTKDLVALSGKQGLNFFFFLVGDSSNGLYNLDIAGAHTIGQARCTSFRAHIYNDSNVDPSFVQTRQSNCPSASGGSGDNSLAPLDLQTPAGFDNNYYKNLVGKKGLLHSDQELYNGGSTDSQVSSYGNSQSSFFADFAAAMIKMGDISPLTGSNGEIRKNCRKTPREEHASMSSPREKVKREVEALSIPDRANNGRQLGAAGTNLNTITPCAACKLLRRRCAQDCPFSPYFSPHEPQKFASVHRVFGASNVSKMLMEVPEPQRADAANSLVYEANLRLRDPIYGCMGAISALQQQVQALEAELKAVRTEILKHKYRQQAAAAAAANNVVVIPTSALLGPSPDVAAPPPAVVPPPAVHLLDGVSGYRSINSPSSIARDHNLSYFG</sequence>
<dbReference type="GO" id="GO:0005576">
    <property type="term" value="C:extracellular region"/>
    <property type="evidence" value="ECO:0007669"/>
    <property type="project" value="UniProtKB-SubCell"/>
</dbReference>
<dbReference type="CDD" id="cd00693">
    <property type="entry name" value="secretory_peroxidase"/>
    <property type="match status" value="1"/>
</dbReference>
<feature type="domain" description="Plant heme peroxidase family profile" evidence="24">
    <location>
        <begin position="24"/>
        <end position="350"/>
    </location>
</feature>
<dbReference type="InterPro" id="IPR033905">
    <property type="entry name" value="Secretory_peroxidase"/>
</dbReference>
<reference evidence="26 27" key="1">
    <citation type="submission" date="2020-08" db="EMBL/GenBank/DDBJ databases">
        <title>Plant Genome Project.</title>
        <authorList>
            <person name="Zhang R.-G."/>
        </authorList>
    </citation>
    <scope>NUCLEOTIDE SEQUENCE [LARGE SCALE GENOMIC DNA]</scope>
    <source>
        <tissue evidence="26">Rhizome</tissue>
    </source>
</reference>
<evidence type="ECO:0000256" key="7">
    <source>
        <dbReference type="ARBA" id="ARBA00022723"/>
    </source>
</evidence>